<dbReference type="PANTHER" id="PTHR21347:SF0">
    <property type="entry name" value="LIPID SCRAMBLASE CLPTM1L"/>
    <property type="match status" value="1"/>
</dbReference>
<sequence length="294" mass="33975">MNIEPTTWNYYPTVFFNEFWLLRDKLIAINDTVNELDFHLEVAPISMTKWQLFMQIDQSFQIHRSYRSMLEGEADEVKVKEECARTYSKTTTSHLNDYQIIDAKVSNWFVGFLPTIDITSMFKKNNRAWREPKQEKRVNRVWFVGYCAAVGELAMRVHHGANVEAVIMKTEVPGQEDAEGNVVERDKVACEVISKWISVMKQDMDTRSSMCILNNGFWRSSDDSNMYYWKYAPGLLDEAKEIILGMEIFMTQSGNTLRVSQFRFSNVMSVQILLGGHSTLSLEGGLSGNHDEEE</sequence>
<name>A0ABQ4Y4P1_9ASTR</name>
<proteinExistence type="inferred from homology"/>
<dbReference type="PANTHER" id="PTHR21347">
    <property type="entry name" value="CLEFT LIP AND PALATE ASSOCIATED TRANSMEMBRANE PROTEIN-RELATED"/>
    <property type="match status" value="1"/>
</dbReference>
<reference evidence="6" key="2">
    <citation type="submission" date="2022-01" db="EMBL/GenBank/DDBJ databases">
        <authorList>
            <person name="Yamashiro T."/>
            <person name="Shiraishi A."/>
            <person name="Satake H."/>
            <person name="Nakayama K."/>
        </authorList>
    </citation>
    <scope>NUCLEOTIDE SEQUENCE</scope>
</reference>
<dbReference type="InterPro" id="IPR008429">
    <property type="entry name" value="CLPTM1"/>
</dbReference>
<evidence type="ECO:0000256" key="1">
    <source>
        <dbReference type="ARBA" id="ARBA00004141"/>
    </source>
</evidence>
<evidence type="ECO:0000313" key="6">
    <source>
        <dbReference type="EMBL" id="GJS72630.1"/>
    </source>
</evidence>
<keyword evidence="4" id="KW-1133">Transmembrane helix</keyword>
<gene>
    <name evidence="6" type="ORF">Tco_0705471</name>
</gene>
<comment type="similarity">
    <text evidence="2">Belongs to the CLPTM1 family.</text>
</comment>
<evidence type="ECO:0000256" key="4">
    <source>
        <dbReference type="ARBA" id="ARBA00022989"/>
    </source>
</evidence>
<keyword evidence="5" id="KW-0472">Membrane</keyword>
<dbReference type="Pfam" id="PF05602">
    <property type="entry name" value="CLPTM1"/>
    <property type="match status" value="1"/>
</dbReference>
<evidence type="ECO:0000256" key="2">
    <source>
        <dbReference type="ARBA" id="ARBA00009310"/>
    </source>
</evidence>
<keyword evidence="3" id="KW-0812">Transmembrane</keyword>
<keyword evidence="7" id="KW-1185">Reference proteome</keyword>
<comment type="subcellular location">
    <subcellularLocation>
        <location evidence="1">Membrane</location>
        <topology evidence="1">Multi-pass membrane protein</topology>
    </subcellularLocation>
</comment>
<organism evidence="6 7">
    <name type="scientific">Tanacetum coccineum</name>
    <dbReference type="NCBI Taxonomy" id="301880"/>
    <lineage>
        <taxon>Eukaryota</taxon>
        <taxon>Viridiplantae</taxon>
        <taxon>Streptophyta</taxon>
        <taxon>Embryophyta</taxon>
        <taxon>Tracheophyta</taxon>
        <taxon>Spermatophyta</taxon>
        <taxon>Magnoliopsida</taxon>
        <taxon>eudicotyledons</taxon>
        <taxon>Gunneridae</taxon>
        <taxon>Pentapetalae</taxon>
        <taxon>asterids</taxon>
        <taxon>campanulids</taxon>
        <taxon>Asterales</taxon>
        <taxon>Asteraceae</taxon>
        <taxon>Asteroideae</taxon>
        <taxon>Anthemideae</taxon>
        <taxon>Anthemidinae</taxon>
        <taxon>Tanacetum</taxon>
    </lineage>
</organism>
<reference evidence="6" key="1">
    <citation type="journal article" date="2022" name="Int. J. Mol. Sci.">
        <title>Draft Genome of Tanacetum Coccineum: Genomic Comparison of Closely Related Tanacetum-Family Plants.</title>
        <authorList>
            <person name="Yamashiro T."/>
            <person name="Shiraishi A."/>
            <person name="Nakayama K."/>
            <person name="Satake H."/>
        </authorList>
    </citation>
    <scope>NUCLEOTIDE SEQUENCE</scope>
</reference>
<dbReference type="EMBL" id="BQNB010010093">
    <property type="protein sequence ID" value="GJS72630.1"/>
    <property type="molecule type" value="Genomic_DNA"/>
</dbReference>
<evidence type="ECO:0000256" key="3">
    <source>
        <dbReference type="ARBA" id="ARBA00022692"/>
    </source>
</evidence>
<dbReference type="Proteomes" id="UP001151760">
    <property type="component" value="Unassembled WGS sequence"/>
</dbReference>
<evidence type="ECO:0000313" key="7">
    <source>
        <dbReference type="Proteomes" id="UP001151760"/>
    </source>
</evidence>
<accession>A0ABQ4Y4P1</accession>
<comment type="caution">
    <text evidence="6">The sequence shown here is derived from an EMBL/GenBank/DDBJ whole genome shotgun (WGS) entry which is preliminary data.</text>
</comment>
<protein>
    <submittedName>
        <fullName evidence="6">Zinc finger, CCHC-type containing protein</fullName>
    </submittedName>
</protein>
<evidence type="ECO:0000256" key="5">
    <source>
        <dbReference type="ARBA" id="ARBA00023136"/>
    </source>
</evidence>